<dbReference type="STRING" id="4540.A0A3L6STI9"/>
<evidence type="ECO:0000256" key="1">
    <source>
        <dbReference type="SAM" id="Phobius"/>
    </source>
</evidence>
<dbReference type="Pfam" id="PF03350">
    <property type="entry name" value="UPF0114"/>
    <property type="match status" value="1"/>
</dbReference>
<feature type="transmembrane region" description="Helical" evidence="1">
    <location>
        <begin position="12"/>
        <end position="35"/>
    </location>
</feature>
<reference evidence="3" key="1">
    <citation type="journal article" date="2019" name="Nat. Commun.">
        <title>The genome of broomcorn millet.</title>
        <authorList>
            <person name="Zou C."/>
            <person name="Miki D."/>
            <person name="Li D."/>
            <person name="Tang Q."/>
            <person name="Xiao L."/>
            <person name="Rajput S."/>
            <person name="Deng P."/>
            <person name="Jia W."/>
            <person name="Huang R."/>
            <person name="Zhang M."/>
            <person name="Sun Y."/>
            <person name="Hu J."/>
            <person name="Fu X."/>
            <person name="Schnable P.S."/>
            <person name="Li F."/>
            <person name="Zhang H."/>
            <person name="Feng B."/>
            <person name="Zhu X."/>
            <person name="Liu R."/>
            <person name="Schnable J.C."/>
            <person name="Zhu J.-K."/>
            <person name="Zhang H."/>
        </authorList>
    </citation>
    <scope>NUCLEOTIDE SEQUENCE [LARGE SCALE GENOMIC DNA]</scope>
</reference>
<evidence type="ECO:0000313" key="2">
    <source>
        <dbReference type="EMBL" id="RLN24967.1"/>
    </source>
</evidence>
<comment type="caution">
    <text evidence="2">The sequence shown here is derived from an EMBL/GenBank/DDBJ whole genome shotgun (WGS) entry which is preliminary data.</text>
</comment>
<dbReference type="EMBL" id="PQIB02000004">
    <property type="protein sequence ID" value="RLN24967.1"/>
    <property type="molecule type" value="Genomic_DNA"/>
</dbReference>
<keyword evidence="1" id="KW-0472">Membrane</keyword>
<evidence type="ECO:0000313" key="3">
    <source>
        <dbReference type="Proteomes" id="UP000275267"/>
    </source>
</evidence>
<protein>
    <submittedName>
        <fullName evidence="2">Uncharacterized protein</fullName>
    </submittedName>
</protein>
<sequence length="138" mass="15287">MMFLRRGLHALAELLMLFVAQVIFNFRLLALLAIAESLAAGRLPASCFLNGCVYIKEAYQVYWSSCIKGVHSGQMVLKVAEAIDEYLAGTVMLIFGMGLYVMLFSNTSTDVPSESYRSCPQGIVAVWDVRFEGNSVFI</sequence>
<dbReference type="AlphaFoldDB" id="A0A3L6STI9"/>
<gene>
    <name evidence="2" type="ORF">C2845_PM07G30090</name>
</gene>
<keyword evidence="3" id="KW-1185">Reference proteome</keyword>
<dbReference type="PANTHER" id="PTHR31721:SF1">
    <property type="entry name" value="OS07G0656700 PROTEIN"/>
    <property type="match status" value="1"/>
</dbReference>
<dbReference type="OrthoDB" id="1935713at2759"/>
<feature type="transmembrane region" description="Helical" evidence="1">
    <location>
        <begin position="86"/>
        <end position="104"/>
    </location>
</feature>
<proteinExistence type="predicted"/>
<name>A0A3L6STI9_PANMI</name>
<dbReference type="PANTHER" id="PTHR31721">
    <property type="entry name" value="OS06G0710300 PROTEIN"/>
    <property type="match status" value="1"/>
</dbReference>
<dbReference type="Proteomes" id="UP000275267">
    <property type="component" value="Unassembled WGS sequence"/>
</dbReference>
<dbReference type="InterPro" id="IPR005134">
    <property type="entry name" value="UPF0114"/>
</dbReference>
<accession>A0A3L6STI9</accession>
<organism evidence="2 3">
    <name type="scientific">Panicum miliaceum</name>
    <name type="common">Proso millet</name>
    <name type="synonym">Broomcorn millet</name>
    <dbReference type="NCBI Taxonomy" id="4540"/>
    <lineage>
        <taxon>Eukaryota</taxon>
        <taxon>Viridiplantae</taxon>
        <taxon>Streptophyta</taxon>
        <taxon>Embryophyta</taxon>
        <taxon>Tracheophyta</taxon>
        <taxon>Spermatophyta</taxon>
        <taxon>Magnoliopsida</taxon>
        <taxon>Liliopsida</taxon>
        <taxon>Poales</taxon>
        <taxon>Poaceae</taxon>
        <taxon>PACMAD clade</taxon>
        <taxon>Panicoideae</taxon>
        <taxon>Panicodae</taxon>
        <taxon>Paniceae</taxon>
        <taxon>Panicinae</taxon>
        <taxon>Panicum</taxon>
        <taxon>Panicum sect. Panicum</taxon>
    </lineage>
</organism>
<keyword evidence="1" id="KW-1133">Transmembrane helix</keyword>
<keyword evidence="1" id="KW-0812">Transmembrane</keyword>